<reference evidence="1 2" key="1">
    <citation type="submission" date="2019-11" db="EMBL/GenBank/DDBJ databases">
        <title>Characterization of a novel member of the family Ackermannviridae.</title>
        <authorList>
            <person name="Maina A.N."/>
            <person name="Mwaura F.B."/>
            <person name="Jumba M."/>
        </authorList>
    </citation>
    <scope>NUCLEOTIDE SEQUENCE [LARGE SCALE GENOMIC DNA]</scope>
</reference>
<proteinExistence type="predicted"/>
<keyword evidence="2" id="KW-1185">Reference proteome</keyword>
<accession>A0A6B9J550</accession>
<evidence type="ECO:0000313" key="1">
    <source>
        <dbReference type="EMBL" id="QGZ16050.1"/>
    </source>
</evidence>
<organism evidence="1 2">
    <name type="scientific">Vibrio phage vB_VchM_Kuja</name>
    <dbReference type="NCBI Taxonomy" id="2686437"/>
    <lineage>
        <taxon>Viruses</taxon>
        <taxon>Duplodnaviria</taxon>
        <taxon>Heunggongvirae</taxon>
        <taxon>Uroviricota</taxon>
        <taxon>Caudoviricetes</taxon>
        <taxon>Pantevenvirales</taxon>
        <taxon>Ackermannviridae</taxon>
        <taxon>Kujavirus</taxon>
        <taxon>Kujavirus kuja</taxon>
    </lineage>
</organism>
<dbReference type="EMBL" id="MN718199">
    <property type="protein sequence ID" value="QGZ16050.1"/>
    <property type="molecule type" value="Genomic_DNA"/>
</dbReference>
<name>A0A6B9J550_9CAUD</name>
<protein>
    <submittedName>
        <fullName evidence="1">Uncharacterized protein</fullName>
    </submittedName>
</protein>
<dbReference type="Proteomes" id="UP000433471">
    <property type="component" value="Segment"/>
</dbReference>
<sequence>MVARSSEWGIDVATFYELVPWHVLSIIDINIFRNEEKLKELEKRRNLGGLS</sequence>
<evidence type="ECO:0000313" key="2">
    <source>
        <dbReference type="Proteomes" id="UP000433471"/>
    </source>
</evidence>
<gene>
    <name evidence="1" type="ORF">Kuja_0590</name>
</gene>